<name>A0AAV2EP85_9ROSI</name>
<sequence>MLQLSDHQAVWTKSERPEKESTTEKPLLLGLSEIIMELNGLLQESSTDSSVKASEAQRIPHGRATSRIRAHPRLRNANRQPCAASSLVGSSCGMVNGATSTVCSIISVAPTGLVVPCAPRDVVQTSNNLLRIDTFF</sequence>
<organism evidence="2 3">
    <name type="scientific">Linum trigynum</name>
    <dbReference type="NCBI Taxonomy" id="586398"/>
    <lineage>
        <taxon>Eukaryota</taxon>
        <taxon>Viridiplantae</taxon>
        <taxon>Streptophyta</taxon>
        <taxon>Embryophyta</taxon>
        <taxon>Tracheophyta</taxon>
        <taxon>Spermatophyta</taxon>
        <taxon>Magnoliopsida</taxon>
        <taxon>eudicotyledons</taxon>
        <taxon>Gunneridae</taxon>
        <taxon>Pentapetalae</taxon>
        <taxon>rosids</taxon>
        <taxon>fabids</taxon>
        <taxon>Malpighiales</taxon>
        <taxon>Linaceae</taxon>
        <taxon>Linum</taxon>
    </lineage>
</organism>
<feature type="region of interest" description="Disordered" evidence="1">
    <location>
        <begin position="1"/>
        <end position="24"/>
    </location>
</feature>
<keyword evidence="3" id="KW-1185">Reference proteome</keyword>
<dbReference type="EMBL" id="OZ034818">
    <property type="protein sequence ID" value="CAL1387781.1"/>
    <property type="molecule type" value="Genomic_DNA"/>
</dbReference>
<protein>
    <submittedName>
        <fullName evidence="2">Uncharacterized protein</fullName>
    </submittedName>
</protein>
<dbReference type="Proteomes" id="UP001497516">
    <property type="component" value="Chromosome 5"/>
</dbReference>
<evidence type="ECO:0000313" key="3">
    <source>
        <dbReference type="Proteomes" id="UP001497516"/>
    </source>
</evidence>
<accession>A0AAV2EP85</accession>
<proteinExistence type="predicted"/>
<evidence type="ECO:0000313" key="2">
    <source>
        <dbReference type="EMBL" id="CAL1387781.1"/>
    </source>
</evidence>
<dbReference type="AlphaFoldDB" id="A0AAV2EP85"/>
<gene>
    <name evidence="2" type="ORF">LTRI10_LOCUS28742</name>
</gene>
<evidence type="ECO:0000256" key="1">
    <source>
        <dbReference type="SAM" id="MobiDB-lite"/>
    </source>
</evidence>
<reference evidence="2 3" key="1">
    <citation type="submission" date="2024-04" db="EMBL/GenBank/DDBJ databases">
        <authorList>
            <person name="Fracassetti M."/>
        </authorList>
    </citation>
    <scope>NUCLEOTIDE SEQUENCE [LARGE SCALE GENOMIC DNA]</scope>
</reference>
<feature type="compositionally biased region" description="Basic and acidic residues" evidence="1">
    <location>
        <begin position="13"/>
        <end position="23"/>
    </location>
</feature>